<dbReference type="EC" id="1.1.1.94" evidence="8"/>
<organism evidence="16 17">
    <name type="scientific">Bifidobacterium adolescentis L2-32</name>
    <dbReference type="NCBI Taxonomy" id="411481"/>
    <lineage>
        <taxon>Bacteria</taxon>
        <taxon>Bacillati</taxon>
        <taxon>Actinomycetota</taxon>
        <taxon>Actinomycetes</taxon>
        <taxon>Bifidobacteriales</taxon>
        <taxon>Bifidobacteriaceae</taxon>
        <taxon>Bifidobacterium</taxon>
    </lineage>
</organism>
<evidence type="ECO:0000256" key="3">
    <source>
        <dbReference type="ARBA" id="ARBA00023002"/>
    </source>
</evidence>
<dbReference type="GO" id="GO:0005975">
    <property type="term" value="P:carbohydrate metabolic process"/>
    <property type="evidence" value="ECO:0007669"/>
    <property type="project" value="InterPro"/>
</dbReference>
<feature type="binding site" evidence="10">
    <location>
        <begin position="280"/>
        <end position="281"/>
    </location>
    <ligand>
        <name>substrate</name>
    </ligand>
</feature>
<dbReference type="Gene3D" id="1.10.1040.10">
    <property type="entry name" value="N-(1-d-carboxylethyl)-l-norvaline Dehydrogenase, domain 2"/>
    <property type="match status" value="1"/>
</dbReference>
<dbReference type="Pfam" id="PF01210">
    <property type="entry name" value="NAD_Gly3P_dh_N"/>
    <property type="match status" value="1"/>
</dbReference>
<dbReference type="GO" id="GO:0046168">
    <property type="term" value="P:glycerol-3-phosphate catabolic process"/>
    <property type="evidence" value="ECO:0007669"/>
    <property type="project" value="InterPro"/>
</dbReference>
<evidence type="ECO:0000256" key="1">
    <source>
        <dbReference type="ARBA" id="ARBA00011009"/>
    </source>
</evidence>
<feature type="domain" description="Glycerol-3-phosphate dehydrogenase NAD-dependent N-terminal" evidence="14">
    <location>
        <begin position="27"/>
        <end position="184"/>
    </location>
</feature>
<keyword evidence="5 8" id="KW-0443">Lipid metabolism</keyword>
<gene>
    <name evidence="8" type="primary">gpsA</name>
    <name evidence="16" type="ORF">BIFADO_00398</name>
</gene>
<comment type="caution">
    <text evidence="16">The sequence shown here is derived from an EMBL/GenBank/DDBJ whole genome shotgun (WGS) entry which is preliminary data.</text>
</comment>
<dbReference type="PIRSF" id="PIRSF000114">
    <property type="entry name" value="Glycerol-3-P_dh"/>
    <property type="match status" value="1"/>
</dbReference>
<dbReference type="GO" id="GO:0141153">
    <property type="term" value="F:glycerol-3-phosphate dehydrogenase (NADP+) activity"/>
    <property type="evidence" value="ECO:0007669"/>
    <property type="project" value="RHEA"/>
</dbReference>
<evidence type="ECO:0000256" key="4">
    <source>
        <dbReference type="ARBA" id="ARBA00023027"/>
    </source>
</evidence>
<evidence type="ECO:0000256" key="13">
    <source>
        <dbReference type="RuleBase" id="RU000439"/>
    </source>
</evidence>
<evidence type="ECO:0000256" key="8">
    <source>
        <dbReference type="HAMAP-Rule" id="MF_00394"/>
    </source>
</evidence>
<dbReference type="InterPro" id="IPR013328">
    <property type="entry name" value="6PGD_dom2"/>
</dbReference>
<evidence type="ECO:0000256" key="11">
    <source>
        <dbReference type="PIRSR" id="PIRSR000114-3"/>
    </source>
</evidence>
<keyword evidence="2 8" id="KW-0444">Lipid biosynthesis</keyword>
<feature type="binding site" evidence="8">
    <location>
        <position position="216"/>
    </location>
    <ligand>
        <name>sn-glycerol 3-phosphate</name>
        <dbReference type="ChEBI" id="CHEBI:57597"/>
    </ligand>
</feature>
<dbReference type="GO" id="GO:0141152">
    <property type="term" value="F:glycerol-3-phosphate dehydrogenase (NAD+) activity"/>
    <property type="evidence" value="ECO:0007669"/>
    <property type="project" value="RHEA"/>
</dbReference>
<dbReference type="GO" id="GO:0005829">
    <property type="term" value="C:cytosol"/>
    <property type="evidence" value="ECO:0007669"/>
    <property type="project" value="TreeGrafter"/>
</dbReference>
<dbReference type="PANTHER" id="PTHR11728:SF1">
    <property type="entry name" value="GLYCEROL-3-PHOSPHATE DEHYDROGENASE [NAD(+)] 2, CHLOROPLASTIC"/>
    <property type="match status" value="1"/>
</dbReference>
<feature type="binding site" evidence="8">
    <location>
        <position position="269"/>
    </location>
    <ligand>
        <name>sn-glycerol 3-phosphate</name>
        <dbReference type="ChEBI" id="CHEBI:57597"/>
    </ligand>
</feature>
<dbReference type="InterPro" id="IPR008927">
    <property type="entry name" value="6-PGluconate_DH-like_C_sf"/>
</dbReference>
<feature type="binding site" evidence="8">
    <location>
        <position position="280"/>
    </location>
    <ligand>
        <name>NADPH</name>
        <dbReference type="ChEBI" id="CHEBI:57783"/>
    </ligand>
</feature>
<evidence type="ECO:0000256" key="6">
    <source>
        <dbReference type="ARBA" id="ARBA00023209"/>
    </source>
</evidence>
<dbReference type="UniPathway" id="UPA00940"/>
<dbReference type="HAMAP" id="MF_00394">
    <property type="entry name" value="NAD_Glyc3P_dehydrog"/>
    <property type="match status" value="1"/>
</dbReference>
<dbReference type="GO" id="GO:0046167">
    <property type="term" value="P:glycerol-3-phosphate biosynthetic process"/>
    <property type="evidence" value="ECO:0007669"/>
    <property type="project" value="UniProtKB-UniRule"/>
</dbReference>
<comment type="caution">
    <text evidence="8">Lacks conserved residue(s) required for the propagation of feature annotation.</text>
</comment>
<dbReference type="GO" id="GO:0008654">
    <property type="term" value="P:phospholipid biosynthetic process"/>
    <property type="evidence" value="ECO:0007669"/>
    <property type="project" value="UniProtKB-KW"/>
</dbReference>
<comment type="catalytic activity">
    <reaction evidence="8 13">
        <text>sn-glycerol 3-phosphate + NADP(+) = dihydroxyacetone phosphate + NADPH + H(+)</text>
        <dbReference type="Rhea" id="RHEA:11096"/>
        <dbReference type="ChEBI" id="CHEBI:15378"/>
        <dbReference type="ChEBI" id="CHEBI:57597"/>
        <dbReference type="ChEBI" id="CHEBI:57642"/>
        <dbReference type="ChEBI" id="CHEBI:57783"/>
        <dbReference type="ChEBI" id="CHEBI:58349"/>
        <dbReference type="EC" id="1.1.1.94"/>
    </reaction>
</comment>
<dbReference type="HOGENOM" id="CLU_033449_0_2_11"/>
<comment type="similarity">
    <text evidence="1 8 12">Belongs to the NAD-dependent glycerol-3-phosphate dehydrogenase family.</text>
</comment>
<evidence type="ECO:0000256" key="9">
    <source>
        <dbReference type="PIRSR" id="PIRSR000114-1"/>
    </source>
</evidence>
<feature type="domain" description="Glycerol-3-phosphate dehydrogenase NAD-dependent C-terminal" evidence="15">
    <location>
        <begin position="205"/>
        <end position="345"/>
    </location>
</feature>
<evidence type="ECO:0000259" key="15">
    <source>
        <dbReference type="Pfam" id="PF07479"/>
    </source>
</evidence>
<feature type="binding site" evidence="11">
    <location>
        <position position="280"/>
    </location>
    <ligand>
        <name>NAD(+)</name>
        <dbReference type="ChEBI" id="CHEBI:57540"/>
    </ligand>
</feature>
<dbReference type="InterPro" id="IPR006109">
    <property type="entry name" value="G3P_DH_NAD-dep_C"/>
</dbReference>
<dbReference type="InterPro" id="IPR006168">
    <property type="entry name" value="G3P_DH_NAD-dep"/>
</dbReference>
<keyword evidence="6 8" id="KW-0594">Phospholipid biosynthesis</keyword>
<feature type="binding site" evidence="8">
    <location>
        <position position="304"/>
    </location>
    <ligand>
        <name>NADPH</name>
        <dbReference type="ChEBI" id="CHEBI:57783"/>
    </ligand>
</feature>
<dbReference type="AlphaFoldDB" id="A7A3K6"/>
<dbReference type="GO" id="GO:0051287">
    <property type="term" value="F:NAD binding"/>
    <property type="evidence" value="ECO:0007669"/>
    <property type="project" value="InterPro"/>
</dbReference>
<dbReference type="SUPFAM" id="SSF48179">
    <property type="entry name" value="6-phosphogluconate dehydrogenase C-terminal domain-like"/>
    <property type="match status" value="1"/>
</dbReference>
<keyword evidence="3 8" id="KW-0560">Oxidoreductase</keyword>
<dbReference type="InterPro" id="IPR011128">
    <property type="entry name" value="G3P_DH_NAD-dep_N"/>
</dbReference>
<dbReference type="Pfam" id="PF07479">
    <property type="entry name" value="NAD_Gly3P_dh_C"/>
    <property type="match status" value="1"/>
</dbReference>
<evidence type="ECO:0000313" key="17">
    <source>
        <dbReference type="Proteomes" id="UP000003773"/>
    </source>
</evidence>
<protein>
    <recommendedName>
        <fullName evidence="8">Glycerol-3-phosphate dehydrogenase [NAD(P)+]</fullName>
        <ecNumber evidence="8">1.1.1.94</ecNumber>
    </recommendedName>
    <alternativeName>
        <fullName evidence="8">NAD(P)(+)-dependent glycerol-3-phosphate dehydrogenase</fullName>
    </alternativeName>
    <alternativeName>
        <fullName evidence="8">NAD(P)H-dependent dihydroxyacetone-phosphate reductase</fullName>
    </alternativeName>
</protein>
<evidence type="ECO:0000256" key="7">
    <source>
        <dbReference type="ARBA" id="ARBA00023264"/>
    </source>
</evidence>
<feature type="binding site" evidence="8">
    <location>
        <position position="306"/>
    </location>
    <ligand>
        <name>NADPH</name>
        <dbReference type="ChEBI" id="CHEBI:57783"/>
    </ligand>
</feature>
<evidence type="ECO:0000256" key="12">
    <source>
        <dbReference type="RuleBase" id="RU000437"/>
    </source>
</evidence>
<keyword evidence="8" id="KW-0547">Nucleotide-binding</keyword>
<evidence type="ECO:0000256" key="5">
    <source>
        <dbReference type="ARBA" id="ARBA00023098"/>
    </source>
</evidence>
<feature type="binding site" evidence="8">
    <location>
        <position position="131"/>
    </location>
    <ligand>
        <name>sn-glycerol 3-phosphate</name>
        <dbReference type="ChEBI" id="CHEBI:57597"/>
    </ligand>
</feature>
<dbReference type="NCBIfam" id="NF000942">
    <property type="entry name" value="PRK00094.1-4"/>
    <property type="match status" value="1"/>
</dbReference>
<feature type="binding site" evidence="11">
    <location>
        <position position="108"/>
    </location>
    <ligand>
        <name>NAD(+)</name>
        <dbReference type="ChEBI" id="CHEBI:57540"/>
    </ligand>
</feature>
<dbReference type="GO" id="GO:0006650">
    <property type="term" value="P:glycerophospholipid metabolic process"/>
    <property type="evidence" value="ECO:0007669"/>
    <property type="project" value="UniProtKB-UniRule"/>
</dbReference>
<reference evidence="16 17" key="1">
    <citation type="submission" date="2007-04" db="EMBL/GenBank/DDBJ databases">
        <authorList>
            <person name="Fulton L."/>
            <person name="Clifton S."/>
            <person name="Fulton B."/>
            <person name="Xu J."/>
            <person name="Minx P."/>
            <person name="Pepin K.H."/>
            <person name="Johnson M."/>
            <person name="Thiruvilangam P."/>
            <person name="Bhonagiri V."/>
            <person name="Nash W.E."/>
            <person name="Mardis E.R."/>
            <person name="Wilson R.K."/>
        </authorList>
    </citation>
    <scope>NUCLEOTIDE SEQUENCE [LARGE SCALE GENOMIC DNA]</scope>
    <source>
        <strain evidence="16 17">L2-32</strain>
    </source>
</reference>
<feature type="binding site" evidence="11">
    <location>
        <begin position="32"/>
        <end position="37"/>
    </location>
    <ligand>
        <name>NAD(+)</name>
        <dbReference type="ChEBI" id="CHEBI:57540"/>
    </ligand>
</feature>
<keyword evidence="4 8" id="KW-0520">NAD</keyword>
<feature type="binding site" evidence="8">
    <location>
        <position position="279"/>
    </location>
    <ligand>
        <name>sn-glycerol 3-phosphate</name>
        <dbReference type="ChEBI" id="CHEBI:57597"/>
    </ligand>
</feature>
<keyword evidence="8" id="KW-0963">Cytoplasm</keyword>
<feature type="active site" description="Proton acceptor" evidence="8 9">
    <location>
        <position position="216"/>
    </location>
</feature>
<evidence type="ECO:0000256" key="2">
    <source>
        <dbReference type="ARBA" id="ARBA00022516"/>
    </source>
</evidence>
<feature type="binding site" evidence="8">
    <location>
        <position position="281"/>
    </location>
    <ligand>
        <name>sn-glycerol 3-phosphate</name>
        <dbReference type="ChEBI" id="CHEBI:57597"/>
    </ligand>
</feature>
<reference evidence="16 17" key="2">
    <citation type="submission" date="2007-05" db="EMBL/GenBank/DDBJ databases">
        <title>Draft genome sequence of Bifidobacterium adolescentis (L2-32).</title>
        <authorList>
            <person name="Sudarsanam P."/>
            <person name="Ley R."/>
            <person name="Guruge J."/>
            <person name="Turnbaugh P.J."/>
            <person name="Mahowald M."/>
            <person name="Liep D."/>
            <person name="Gordon J."/>
        </authorList>
    </citation>
    <scope>NUCLEOTIDE SEQUENCE [LARGE SCALE GENOMIC DNA]</scope>
    <source>
        <strain evidence="16 17">L2-32</strain>
    </source>
</reference>
<sequence>MKAAADVAYARPQKAIQIIQGAKFMANVTVLGAGAWGTAFGQVLADAGNNVTMWAIEPEIVEGIRDHHHNGVRLPSVETLPSNMTATGDRAEAVANADIVIVAIAAQFARVALTEFKGLIPETALVASLMKGIERTTGKRMDEVVMETLDLPAERFAAISGPNLSKQIADREPAATVVACADIDNARTIATACTTDYFRAFVTRDVIGLEMCGSLKNVVALAVGMARGAGYGENTAAMIETRGLAELTALGEAAGADPKTFAGLAGVGDLIATCGSPLSRNYTFGSNLGKGLSVEEATKVSNGVAEGVPTTDAVVALGKQYGVPTPLATAMSHVLDDGISCAQMLSELFGEGITEE</sequence>
<evidence type="ECO:0000259" key="14">
    <source>
        <dbReference type="Pfam" id="PF01210"/>
    </source>
</evidence>
<proteinExistence type="inferred from homology"/>
<keyword evidence="7 8" id="KW-1208">Phospholipid metabolism</keyword>
<feature type="binding site" evidence="8">
    <location>
        <position position="280"/>
    </location>
    <ligand>
        <name>sn-glycerol 3-phosphate</name>
        <dbReference type="ChEBI" id="CHEBI:57597"/>
    </ligand>
</feature>
<dbReference type="PROSITE" id="PS00957">
    <property type="entry name" value="NAD_G3PDH"/>
    <property type="match status" value="1"/>
</dbReference>
<dbReference type="Gene3D" id="3.40.50.720">
    <property type="entry name" value="NAD(P)-binding Rossmann-like Domain"/>
    <property type="match status" value="1"/>
</dbReference>
<feature type="binding site" evidence="8">
    <location>
        <position position="161"/>
    </location>
    <ligand>
        <name>sn-glycerol 3-phosphate</name>
        <dbReference type="ChEBI" id="CHEBI:57597"/>
    </ligand>
</feature>
<comment type="catalytic activity">
    <reaction evidence="8">
        <text>sn-glycerol 3-phosphate + NAD(+) = dihydroxyacetone phosphate + NADH + H(+)</text>
        <dbReference type="Rhea" id="RHEA:11092"/>
        <dbReference type="ChEBI" id="CHEBI:15378"/>
        <dbReference type="ChEBI" id="CHEBI:57540"/>
        <dbReference type="ChEBI" id="CHEBI:57597"/>
        <dbReference type="ChEBI" id="CHEBI:57642"/>
        <dbReference type="ChEBI" id="CHEBI:57945"/>
        <dbReference type="EC" id="1.1.1.94"/>
    </reaction>
</comment>
<evidence type="ECO:0000256" key="10">
    <source>
        <dbReference type="PIRSR" id="PIRSR000114-2"/>
    </source>
</evidence>
<feature type="binding site" evidence="8">
    <location>
        <position position="36"/>
    </location>
    <ligand>
        <name>NADPH</name>
        <dbReference type="ChEBI" id="CHEBI:57783"/>
    </ligand>
</feature>
<keyword evidence="8" id="KW-0521">NADP</keyword>
<name>A7A3K6_BIFAD</name>
<dbReference type="Proteomes" id="UP000003773">
    <property type="component" value="Unassembled WGS sequence"/>
</dbReference>
<feature type="binding site" evidence="8">
    <location>
        <position position="131"/>
    </location>
    <ligand>
        <name>NADPH</name>
        <dbReference type="ChEBI" id="CHEBI:57783"/>
    </ligand>
</feature>
<evidence type="ECO:0000313" key="16">
    <source>
        <dbReference type="EMBL" id="EDN83489.1"/>
    </source>
</evidence>
<dbReference type="EMBL" id="AAXD02000018">
    <property type="protein sequence ID" value="EDN83489.1"/>
    <property type="molecule type" value="Genomic_DNA"/>
</dbReference>
<dbReference type="InterPro" id="IPR036291">
    <property type="entry name" value="NAD(P)-bd_dom_sf"/>
</dbReference>
<comment type="function">
    <text evidence="8">Catalyzes the reduction of the glycolytic intermediate dihydroxyacetone phosphate (DHAP) to sn-glycerol 3-phosphate (G3P), the key precursor for phospholipid synthesis.</text>
</comment>
<accession>A7A3K6</accession>
<dbReference type="SUPFAM" id="SSF51735">
    <property type="entry name" value="NAD(P)-binding Rossmann-fold domains"/>
    <property type="match status" value="1"/>
</dbReference>
<dbReference type="PANTHER" id="PTHR11728">
    <property type="entry name" value="GLYCEROL-3-PHOSPHATE DEHYDROGENASE"/>
    <property type="match status" value="1"/>
</dbReference>
<dbReference type="NCBIfam" id="NF000940">
    <property type="entry name" value="PRK00094.1-2"/>
    <property type="match status" value="1"/>
</dbReference>
<comment type="pathway">
    <text evidence="8">Membrane lipid metabolism; glycerophospholipid metabolism.</text>
</comment>
<dbReference type="PRINTS" id="PR00077">
    <property type="entry name" value="GPDHDRGNASE"/>
</dbReference>
<feature type="binding site" evidence="8">
    <location>
        <position position="165"/>
    </location>
    <ligand>
        <name>NADPH</name>
        <dbReference type="ChEBI" id="CHEBI:57783"/>
    </ligand>
</feature>
<dbReference type="FunFam" id="1.10.1040.10:FF:000001">
    <property type="entry name" value="Glycerol-3-phosphate dehydrogenase [NAD(P)+]"/>
    <property type="match status" value="1"/>
</dbReference>
<feature type="binding site" evidence="10">
    <location>
        <position position="131"/>
    </location>
    <ligand>
        <name>substrate</name>
    </ligand>
</feature>
<comment type="subcellular location">
    <subcellularLocation>
        <location evidence="8">Cytoplasm</location>
    </subcellularLocation>
</comment>